<evidence type="ECO:0000313" key="3">
    <source>
        <dbReference type="Proteomes" id="UP000612282"/>
    </source>
</evidence>
<dbReference type="Proteomes" id="UP000612282">
    <property type="component" value="Unassembled WGS sequence"/>
</dbReference>
<reference evidence="2 3" key="1">
    <citation type="submission" date="2021-01" db="EMBL/GenBank/DDBJ databases">
        <title>Whole genome shotgun sequence of Actinoplanes couchii NBRC 106145.</title>
        <authorList>
            <person name="Komaki H."/>
            <person name="Tamura T."/>
        </authorList>
    </citation>
    <scope>NUCLEOTIDE SEQUENCE [LARGE SCALE GENOMIC DNA]</scope>
    <source>
        <strain evidence="2 3">NBRC 106145</strain>
    </source>
</reference>
<dbReference type="SUPFAM" id="SSF63380">
    <property type="entry name" value="Riboflavin synthase domain-like"/>
    <property type="match status" value="1"/>
</dbReference>
<evidence type="ECO:0000313" key="2">
    <source>
        <dbReference type="EMBL" id="GID54796.1"/>
    </source>
</evidence>
<sequence>MLRNSRGSSMRRLSDTFLTEAVVTRAVPLEGRMRAVTLGGPALAGLSVRPGQQVRIQVPAANRFVDRLGGVLRTYSIWEYDGESMHLRVFDHGDGPGAQWGREARPGDVVHLMKPQGDFVCRPSEYHLFAGDETASVAFGPMIRGLAGDAAVHTVVEVDTEHEQLPLPTGTVWLHRKGRPANRSAELVAAVAALDLPDRPGTAYLAGEAGTIQMIRAHLVRDRGWNRRDVLTKPFWAPGKTGMD</sequence>
<feature type="domain" description="FAD-binding FR-type" evidence="1">
    <location>
        <begin position="16"/>
        <end position="122"/>
    </location>
</feature>
<dbReference type="InterPro" id="IPR017927">
    <property type="entry name" value="FAD-bd_FR_type"/>
</dbReference>
<dbReference type="InterPro" id="IPR013113">
    <property type="entry name" value="SIP_FAD-bd"/>
</dbReference>
<dbReference type="EMBL" id="BOMG01000042">
    <property type="protein sequence ID" value="GID54796.1"/>
    <property type="molecule type" value="Genomic_DNA"/>
</dbReference>
<dbReference type="PROSITE" id="PS51384">
    <property type="entry name" value="FAD_FR"/>
    <property type="match status" value="1"/>
</dbReference>
<gene>
    <name evidence="2" type="ORF">Aco03nite_032000</name>
</gene>
<dbReference type="Pfam" id="PF08021">
    <property type="entry name" value="FAD_binding_9"/>
    <property type="match status" value="1"/>
</dbReference>
<dbReference type="Pfam" id="PF04954">
    <property type="entry name" value="SIP"/>
    <property type="match status" value="1"/>
</dbReference>
<comment type="caution">
    <text evidence="2">The sequence shown here is derived from an EMBL/GenBank/DDBJ whole genome shotgun (WGS) entry which is preliminary data.</text>
</comment>
<proteinExistence type="predicted"/>
<name>A0ABQ3X8G2_9ACTN</name>
<keyword evidence="3" id="KW-1185">Reference proteome</keyword>
<dbReference type="PANTHER" id="PTHR30157:SF0">
    <property type="entry name" value="NADPH-DEPENDENT FERRIC-CHELATE REDUCTASE"/>
    <property type="match status" value="1"/>
</dbReference>
<dbReference type="Gene3D" id="3.40.50.80">
    <property type="entry name" value="Nucleotide-binding domain of ferredoxin-NADP reductase (FNR) module"/>
    <property type="match status" value="1"/>
</dbReference>
<dbReference type="InterPro" id="IPR017938">
    <property type="entry name" value="Riboflavin_synthase-like_b-brl"/>
</dbReference>
<organism evidence="2 3">
    <name type="scientific">Actinoplanes couchii</name>
    <dbReference type="NCBI Taxonomy" id="403638"/>
    <lineage>
        <taxon>Bacteria</taxon>
        <taxon>Bacillati</taxon>
        <taxon>Actinomycetota</taxon>
        <taxon>Actinomycetes</taxon>
        <taxon>Micromonosporales</taxon>
        <taxon>Micromonosporaceae</taxon>
        <taxon>Actinoplanes</taxon>
    </lineage>
</organism>
<dbReference type="InterPro" id="IPR039374">
    <property type="entry name" value="SIP_fam"/>
</dbReference>
<dbReference type="InterPro" id="IPR007037">
    <property type="entry name" value="SIP_rossman_dom"/>
</dbReference>
<protein>
    <submittedName>
        <fullName evidence="2">Siderophore-interacting protein</fullName>
    </submittedName>
</protein>
<dbReference type="CDD" id="cd06193">
    <property type="entry name" value="siderophore_interacting"/>
    <property type="match status" value="1"/>
</dbReference>
<dbReference type="PANTHER" id="PTHR30157">
    <property type="entry name" value="FERRIC REDUCTASE, NADPH-DEPENDENT"/>
    <property type="match status" value="1"/>
</dbReference>
<evidence type="ECO:0000259" key="1">
    <source>
        <dbReference type="PROSITE" id="PS51384"/>
    </source>
</evidence>
<dbReference type="Gene3D" id="2.40.30.10">
    <property type="entry name" value="Translation factors"/>
    <property type="match status" value="1"/>
</dbReference>
<dbReference type="InterPro" id="IPR039261">
    <property type="entry name" value="FNR_nucleotide-bd"/>
</dbReference>
<accession>A0ABQ3X8G2</accession>